<reference evidence="1" key="2">
    <citation type="submission" date="2020-11" db="EMBL/GenBank/DDBJ databases">
        <authorList>
            <person name="McCartney M.A."/>
            <person name="Auch B."/>
            <person name="Kono T."/>
            <person name="Mallez S."/>
            <person name="Becker A."/>
            <person name="Gohl D.M."/>
            <person name="Silverstein K.A.T."/>
            <person name="Koren S."/>
            <person name="Bechman K.B."/>
            <person name="Herman A."/>
            <person name="Abrahante J.E."/>
            <person name="Garbe J."/>
        </authorList>
    </citation>
    <scope>NUCLEOTIDE SEQUENCE</scope>
    <source>
        <strain evidence="1">Duluth1</strain>
        <tissue evidence="1">Whole animal</tissue>
    </source>
</reference>
<gene>
    <name evidence="1" type="ORF">DPMN_168551</name>
</gene>
<evidence type="ECO:0000313" key="1">
    <source>
        <dbReference type="EMBL" id="KAH3790353.1"/>
    </source>
</evidence>
<dbReference type="EMBL" id="JAIWYP010000008">
    <property type="protein sequence ID" value="KAH3790353.1"/>
    <property type="molecule type" value="Genomic_DNA"/>
</dbReference>
<sequence length="71" mass="8561">MDFPAAVWSVSVRYLRYDVTELLSTSLHFTSNILLTVKDPATFYSREEREKIKVKWKRVIQKYETLKSKRY</sequence>
<proteinExistence type="predicted"/>
<accession>A0A9D4IZR7</accession>
<dbReference type="Proteomes" id="UP000828390">
    <property type="component" value="Unassembled WGS sequence"/>
</dbReference>
<dbReference type="AlphaFoldDB" id="A0A9D4IZR7"/>
<organism evidence="1 2">
    <name type="scientific">Dreissena polymorpha</name>
    <name type="common">Zebra mussel</name>
    <name type="synonym">Mytilus polymorpha</name>
    <dbReference type="NCBI Taxonomy" id="45954"/>
    <lineage>
        <taxon>Eukaryota</taxon>
        <taxon>Metazoa</taxon>
        <taxon>Spiralia</taxon>
        <taxon>Lophotrochozoa</taxon>
        <taxon>Mollusca</taxon>
        <taxon>Bivalvia</taxon>
        <taxon>Autobranchia</taxon>
        <taxon>Heteroconchia</taxon>
        <taxon>Euheterodonta</taxon>
        <taxon>Imparidentia</taxon>
        <taxon>Neoheterodontei</taxon>
        <taxon>Myida</taxon>
        <taxon>Dreissenoidea</taxon>
        <taxon>Dreissenidae</taxon>
        <taxon>Dreissena</taxon>
    </lineage>
</organism>
<keyword evidence="2" id="KW-1185">Reference proteome</keyword>
<comment type="caution">
    <text evidence="1">The sequence shown here is derived from an EMBL/GenBank/DDBJ whole genome shotgun (WGS) entry which is preliminary data.</text>
</comment>
<evidence type="ECO:0000313" key="2">
    <source>
        <dbReference type="Proteomes" id="UP000828390"/>
    </source>
</evidence>
<protein>
    <submittedName>
        <fullName evidence="1">Uncharacterized protein</fullName>
    </submittedName>
</protein>
<name>A0A9D4IZR7_DREPO</name>
<reference evidence="1" key="1">
    <citation type="journal article" date="2019" name="bioRxiv">
        <title>The Genome of the Zebra Mussel, Dreissena polymorpha: A Resource for Invasive Species Research.</title>
        <authorList>
            <person name="McCartney M.A."/>
            <person name="Auch B."/>
            <person name="Kono T."/>
            <person name="Mallez S."/>
            <person name="Zhang Y."/>
            <person name="Obille A."/>
            <person name="Becker A."/>
            <person name="Abrahante J.E."/>
            <person name="Garbe J."/>
            <person name="Badalamenti J.P."/>
            <person name="Herman A."/>
            <person name="Mangelson H."/>
            <person name="Liachko I."/>
            <person name="Sullivan S."/>
            <person name="Sone E.D."/>
            <person name="Koren S."/>
            <person name="Silverstein K.A.T."/>
            <person name="Beckman K.B."/>
            <person name="Gohl D.M."/>
        </authorList>
    </citation>
    <scope>NUCLEOTIDE SEQUENCE</scope>
    <source>
        <strain evidence="1">Duluth1</strain>
        <tissue evidence="1">Whole animal</tissue>
    </source>
</reference>